<organism evidence="6">
    <name type="scientific">Homalodisca liturata</name>
    <dbReference type="NCBI Taxonomy" id="320908"/>
    <lineage>
        <taxon>Eukaryota</taxon>
        <taxon>Metazoa</taxon>
        <taxon>Ecdysozoa</taxon>
        <taxon>Arthropoda</taxon>
        <taxon>Hexapoda</taxon>
        <taxon>Insecta</taxon>
        <taxon>Pterygota</taxon>
        <taxon>Neoptera</taxon>
        <taxon>Paraneoptera</taxon>
        <taxon>Hemiptera</taxon>
        <taxon>Auchenorrhyncha</taxon>
        <taxon>Membracoidea</taxon>
        <taxon>Cicadellidae</taxon>
        <taxon>Cicadellinae</taxon>
        <taxon>Proconiini</taxon>
        <taxon>Homalodisca</taxon>
    </lineage>
</organism>
<dbReference type="SUPFAM" id="SSF56300">
    <property type="entry name" value="Metallo-dependent phosphatases"/>
    <property type="match status" value="1"/>
</dbReference>
<dbReference type="PANTHER" id="PTHR11575:SF48">
    <property type="entry name" value="5'-NUCLEOTIDASE"/>
    <property type="match status" value="1"/>
</dbReference>
<proteinExistence type="inferred from homology"/>
<evidence type="ECO:0000259" key="5">
    <source>
        <dbReference type="Pfam" id="PF02872"/>
    </source>
</evidence>
<sequence length="549" mass="62123">LILSISKLEMSWTITYRSLWLILLWSLSVRSNPTNDSKDVTILHFNDIYNVEPSASEPVGGAARFCSLIKSYSYLQPIVLFSGDVFSPSPLSYFTKGAQMSTVLNECGVHAAVFGNHDFDYGLNVLKQRVEETQFPWILSNVMTDNNLTLAQSQRTLVVQRNKKRIGLIGLTEQKWLDVQITIDPVRVHYQDFILICNDLTEYLRNQGCDYVIALTHLRMKNDIKLAEGCPGVDLILGGHDHEYQVIQVNGTYIVKSGSDFKSLSKIHLQFRTNVIEPKIQEINVTSNIQEDNILKNLLRKYSDVLEREGDKQLLVLSEAMDARVNELWRAESSLGNWLSDVVLSVTAADIVLLNSGMFKANREFPAGSFTRQHFAALLPITSAMVMLNITGQTVLEMLENAVSRYPEPDGRFGNVAGVQFSFNPEARVGQKVIPHQVIVGAGKLKLDRYYKLATRVYLHKGYDGYTMLQGTPELEVETGVCLTLEMIIETYLETLQKISKNWLEFFHLITPSNQRHLCLFPESGPIMLCPKTDKRINPCFKECTNINQ</sequence>
<evidence type="ECO:0000259" key="4">
    <source>
        <dbReference type="Pfam" id="PF00149"/>
    </source>
</evidence>
<dbReference type="InterPro" id="IPR004843">
    <property type="entry name" value="Calcineurin-like_PHP"/>
</dbReference>
<feature type="domain" description="Calcineurin-like phosphoesterase" evidence="4">
    <location>
        <begin position="41"/>
        <end position="244"/>
    </location>
</feature>
<evidence type="ECO:0008006" key="7">
    <source>
        <dbReference type="Google" id="ProtNLM"/>
    </source>
</evidence>
<feature type="signal peptide" evidence="3">
    <location>
        <begin position="1"/>
        <end position="31"/>
    </location>
</feature>
<accession>A0A1B6JWI7</accession>
<dbReference type="PANTHER" id="PTHR11575">
    <property type="entry name" value="5'-NUCLEOTIDASE-RELATED"/>
    <property type="match status" value="1"/>
</dbReference>
<dbReference type="AlphaFoldDB" id="A0A1B6JWI7"/>
<keyword evidence="3" id="KW-0547">Nucleotide-binding</keyword>
<evidence type="ECO:0000313" key="6">
    <source>
        <dbReference type="EMBL" id="JAT03569.1"/>
    </source>
</evidence>
<dbReference type="SUPFAM" id="SSF55816">
    <property type="entry name" value="5'-nucleotidase (syn. UDP-sugar hydrolase), C-terminal domain"/>
    <property type="match status" value="1"/>
</dbReference>
<dbReference type="InterPro" id="IPR029052">
    <property type="entry name" value="Metallo-depent_PP-like"/>
</dbReference>
<reference evidence="6" key="1">
    <citation type="submission" date="2015-11" db="EMBL/GenBank/DDBJ databases">
        <title>De novo transcriptome assembly of four potential Pierce s Disease insect vectors from Arizona vineyards.</title>
        <authorList>
            <person name="Tassone E.E."/>
        </authorList>
    </citation>
    <scope>NUCLEOTIDE SEQUENCE</scope>
</reference>
<name>A0A1B6JWI7_9HEMI</name>
<feature type="non-terminal residue" evidence="6">
    <location>
        <position position="1"/>
    </location>
</feature>
<evidence type="ECO:0000256" key="1">
    <source>
        <dbReference type="ARBA" id="ARBA00006654"/>
    </source>
</evidence>
<dbReference type="InterPro" id="IPR006179">
    <property type="entry name" value="5_nucleotidase/apyrase"/>
</dbReference>
<feature type="domain" description="5'-Nucleotidase C-terminal" evidence="5">
    <location>
        <begin position="323"/>
        <end position="470"/>
    </location>
</feature>
<keyword evidence="2 3" id="KW-0732">Signal</keyword>
<feature type="chain" id="PRO_5008447336" description="5'-Nucleotidase C-terminal domain-containing protein" evidence="3">
    <location>
        <begin position="32"/>
        <end position="549"/>
    </location>
</feature>
<dbReference type="GO" id="GO:0000166">
    <property type="term" value="F:nucleotide binding"/>
    <property type="evidence" value="ECO:0007669"/>
    <property type="project" value="UniProtKB-KW"/>
</dbReference>
<gene>
    <name evidence="6" type="ORF">g.3008</name>
</gene>
<dbReference type="Gene3D" id="3.60.21.10">
    <property type="match status" value="1"/>
</dbReference>
<protein>
    <recommendedName>
        <fullName evidence="7">5'-Nucleotidase C-terminal domain-containing protein</fullName>
    </recommendedName>
</protein>
<dbReference type="PRINTS" id="PR01607">
    <property type="entry name" value="APYRASEFAMLY"/>
</dbReference>
<dbReference type="Gene3D" id="3.90.780.10">
    <property type="entry name" value="5'-Nucleotidase, C-terminal domain"/>
    <property type="match status" value="1"/>
</dbReference>
<dbReference type="EMBL" id="GECU01004138">
    <property type="protein sequence ID" value="JAT03569.1"/>
    <property type="molecule type" value="Transcribed_RNA"/>
</dbReference>
<dbReference type="InterPro" id="IPR008334">
    <property type="entry name" value="5'-Nucleotdase_C"/>
</dbReference>
<evidence type="ECO:0000256" key="3">
    <source>
        <dbReference type="RuleBase" id="RU362119"/>
    </source>
</evidence>
<dbReference type="Pfam" id="PF00149">
    <property type="entry name" value="Metallophos"/>
    <property type="match status" value="1"/>
</dbReference>
<evidence type="ECO:0000256" key="2">
    <source>
        <dbReference type="ARBA" id="ARBA00022729"/>
    </source>
</evidence>
<keyword evidence="3" id="KW-0378">Hydrolase</keyword>
<dbReference type="GO" id="GO:0016787">
    <property type="term" value="F:hydrolase activity"/>
    <property type="evidence" value="ECO:0007669"/>
    <property type="project" value="UniProtKB-KW"/>
</dbReference>
<dbReference type="InterPro" id="IPR036907">
    <property type="entry name" value="5'-Nucleotdase_C_sf"/>
</dbReference>
<comment type="similarity">
    <text evidence="1 3">Belongs to the 5'-nucleotidase family.</text>
</comment>
<dbReference type="Pfam" id="PF02872">
    <property type="entry name" value="5_nucleotid_C"/>
    <property type="match status" value="1"/>
</dbReference>
<dbReference type="GO" id="GO:0009166">
    <property type="term" value="P:nucleotide catabolic process"/>
    <property type="evidence" value="ECO:0007669"/>
    <property type="project" value="InterPro"/>
</dbReference>